<keyword evidence="2" id="KW-0472">Membrane</keyword>
<feature type="region of interest" description="Disordered" evidence="1">
    <location>
        <begin position="53"/>
        <end position="113"/>
    </location>
</feature>
<feature type="compositionally biased region" description="Basic and acidic residues" evidence="1">
    <location>
        <begin position="59"/>
        <end position="89"/>
    </location>
</feature>
<keyword evidence="4" id="KW-1185">Reference proteome</keyword>
<dbReference type="Proteomes" id="UP000521379">
    <property type="component" value="Unassembled WGS sequence"/>
</dbReference>
<dbReference type="EMBL" id="JAAVUN010000012">
    <property type="protein sequence ID" value="NKE09813.1"/>
    <property type="molecule type" value="Genomic_DNA"/>
</dbReference>
<evidence type="ECO:0000313" key="4">
    <source>
        <dbReference type="Proteomes" id="UP000521379"/>
    </source>
</evidence>
<protein>
    <submittedName>
        <fullName evidence="3">Uncharacterized protein</fullName>
    </submittedName>
</protein>
<feature type="transmembrane region" description="Helical" evidence="2">
    <location>
        <begin position="6"/>
        <end position="26"/>
    </location>
</feature>
<proteinExistence type="predicted"/>
<keyword evidence="2" id="KW-0812">Transmembrane</keyword>
<evidence type="ECO:0000256" key="2">
    <source>
        <dbReference type="SAM" id="Phobius"/>
    </source>
</evidence>
<comment type="caution">
    <text evidence="3">The sequence shown here is derived from an EMBL/GenBank/DDBJ whole genome shotgun (WGS) entry which is preliminary data.</text>
</comment>
<dbReference type="AlphaFoldDB" id="A0A846TMZ2"/>
<feature type="compositionally biased region" description="Basic residues" evidence="1">
    <location>
        <begin position="90"/>
        <end position="101"/>
    </location>
</feature>
<reference evidence="3 4" key="1">
    <citation type="submission" date="2020-02" db="EMBL/GenBank/DDBJ databases">
        <authorList>
            <person name="Sun Q."/>
        </authorList>
    </citation>
    <scope>NUCLEOTIDE SEQUENCE [LARGE SCALE GENOMIC DNA]</scope>
    <source>
        <strain evidence="3 4">YIM 13062</strain>
    </source>
</reference>
<keyword evidence="2" id="KW-1133">Transmembrane helix</keyword>
<organism evidence="3 4">
    <name type="scientific">Kocuria subflava</name>
    <dbReference type="NCBI Taxonomy" id="1736139"/>
    <lineage>
        <taxon>Bacteria</taxon>
        <taxon>Bacillati</taxon>
        <taxon>Actinomycetota</taxon>
        <taxon>Actinomycetes</taxon>
        <taxon>Micrococcales</taxon>
        <taxon>Micrococcaceae</taxon>
        <taxon>Kocuria</taxon>
    </lineage>
</organism>
<evidence type="ECO:0000313" key="3">
    <source>
        <dbReference type="EMBL" id="NKE09813.1"/>
    </source>
</evidence>
<sequence length="113" mass="13405">MSWWMWVVLWTVLVLISGAVLAILLFRLWRQFSRMLHDLGDYGDSVTQRLDQATAEPAVTDHHPRRPDVYTPWREARKQYRSGTLERRTARSQRRSARRRAMGQPQKVSDLTR</sequence>
<evidence type="ECO:0000256" key="1">
    <source>
        <dbReference type="SAM" id="MobiDB-lite"/>
    </source>
</evidence>
<accession>A0A846TMZ2</accession>
<gene>
    <name evidence="3" type="ORF">GTW58_07655</name>
</gene>
<name>A0A846TMZ2_9MICC</name>
<dbReference type="RefSeq" id="WP_047688802.1">
    <property type="nucleotide sequence ID" value="NZ_JAAVUN010000012.1"/>
</dbReference>